<protein>
    <submittedName>
        <fullName evidence="1">Uncharacterized protein</fullName>
    </submittedName>
</protein>
<accession>A0A9N7UJ73</accession>
<comment type="caution">
    <text evidence="1">The sequence shown here is derived from an EMBL/GenBank/DDBJ whole genome shotgun (WGS) entry which is preliminary data.</text>
</comment>
<reference evidence="1" key="1">
    <citation type="submission" date="2020-03" db="EMBL/GenBank/DDBJ databases">
        <authorList>
            <person name="Weist P."/>
        </authorList>
    </citation>
    <scope>NUCLEOTIDE SEQUENCE</scope>
</reference>
<evidence type="ECO:0000313" key="1">
    <source>
        <dbReference type="EMBL" id="CAB1431249.1"/>
    </source>
</evidence>
<evidence type="ECO:0000313" key="2">
    <source>
        <dbReference type="Proteomes" id="UP001153269"/>
    </source>
</evidence>
<gene>
    <name evidence="1" type="ORF">PLEPLA_LOCUS19294</name>
</gene>
<organism evidence="1 2">
    <name type="scientific">Pleuronectes platessa</name>
    <name type="common">European plaice</name>
    <dbReference type="NCBI Taxonomy" id="8262"/>
    <lineage>
        <taxon>Eukaryota</taxon>
        <taxon>Metazoa</taxon>
        <taxon>Chordata</taxon>
        <taxon>Craniata</taxon>
        <taxon>Vertebrata</taxon>
        <taxon>Euteleostomi</taxon>
        <taxon>Actinopterygii</taxon>
        <taxon>Neopterygii</taxon>
        <taxon>Teleostei</taxon>
        <taxon>Neoteleostei</taxon>
        <taxon>Acanthomorphata</taxon>
        <taxon>Carangaria</taxon>
        <taxon>Pleuronectiformes</taxon>
        <taxon>Pleuronectoidei</taxon>
        <taxon>Pleuronectidae</taxon>
        <taxon>Pleuronectes</taxon>
    </lineage>
</organism>
<dbReference type="AlphaFoldDB" id="A0A9N7UJ73"/>
<sequence length="173" mass="19726">MTSEGVWWLKEPQSVDPQGLWRISLACPQAALWGTSPLVHWEHRLMSRWLRVVKGGPRCEPPHAAISSRCHSDDSWRVITSMQERGKRRPRLITVHKGRSPKQARTLFTEALGGPYLMRGRKGTSRATEVRMWWQQPQPSMSSAMVSSSSLAILRCSHARWDMWCLLQGQGLA</sequence>
<proteinExistence type="predicted"/>
<name>A0A9N7UJ73_PLEPL</name>
<dbReference type="Proteomes" id="UP001153269">
    <property type="component" value="Unassembled WGS sequence"/>
</dbReference>
<dbReference type="EMBL" id="CADEAL010001324">
    <property type="protein sequence ID" value="CAB1431249.1"/>
    <property type="molecule type" value="Genomic_DNA"/>
</dbReference>
<keyword evidence="2" id="KW-1185">Reference proteome</keyword>